<dbReference type="EMBL" id="JADIMF010000077">
    <property type="protein sequence ID" value="MBO8469127.1"/>
    <property type="molecule type" value="Genomic_DNA"/>
</dbReference>
<evidence type="ECO:0000256" key="3">
    <source>
        <dbReference type="ARBA" id="ARBA00022475"/>
    </source>
</evidence>
<keyword evidence="2" id="KW-0813">Transport</keyword>
<dbReference type="InterPro" id="IPR003439">
    <property type="entry name" value="ABC_transporter-like_ATP-bd"/>
</dbReference>
<evidence type="ECO:0000256" key="4">
    <source>
        <dbReference type="ARBA" id="ARBA00022741"/>
    </source>
</evidence>
<dbReference type="PROSITE" id="PS50893">
    <property type="entry name" value="ABC_TRANSPORTER_2"/>
    <property type="match status" value="1"/>
</dbReference>
<sequence>MHLSADRIIKHFDSFLLGPVSLEIKSGITAITGRSGSGKTTLLMLLSGLVALDSGAVLLNGSRIKGIPSSFGLVMQHPERQLFADTVIDDVSFSLKRMKFSKSEKREMAEEALSMMGIGRSKWDISPFFLSGGERRRAAIAGVIVSKPSVLFLDEPYSGLDNHSIDRVNGVIDRVVSSDGIVVMVNHDDEMIPQSASVVVMDKGRIIGTGSRMDCGIFNDAERFSMLLSERGYEVPLAEDDEALIEVIRRVKAL</sequence>
<dbReference type="GO" id="GO:0016887">
    <property type="term" value="F:ATP hydrolysis activity"/>
    <property type="evidence" value="ECO:0007669"/>
    <property type="project" value="InterPro"/>
</dbReference>
<name>A0A9D9NCV7_9SPIO</name>
<dbReference type="PANTHER" id="PTHR43553:SF27">
    <property type="entry name" value="ENERGY-COUPLING FACTOR TRANSPORTER ATP-BINDING PROTEIN ECFA2"/>
    <property type="match status" value="1"/>
</dbReference>
<evidence type="ECO:0000256" key="6">
    <source>
        <dbReference type="ARBA" id="ARBA00022967"/>
    </source>
</evidence>
<dbReference type="Proteomes" id="UP000810292">
    <property type="component" value="Unassembled WGS sequence"/>
</dbReference>
<dbReference type="InterPro" id="IPR050095">
    <property type="entry name" value="ECF_ABC_transporter_ATP-bd"/>
</dbReference>
<feature type="domain" description="ABC transporter" evidence="8">
    <location>
        <begin position="1"/>
        <end position="228"/>
    </location>
</feature>
<dbReference type="PROSITE" id="PS00211">
    <property type="entry name" value="ABC_TRANSPORTER_1"/>
    <property type="match status" value="1"/>
</dbReference>
<dbReference type="PANTHER" id="PTHR43553">
    <property type="entry name" value="HEAVY METAL TRANSPORTER"/>
    <property type="match status" value="1"/>
</dbReference>
<accession>A0A9D9NCV7</accession>
<organism evidence="9 10">
    <name type="scientific">Candidatus Ornithospirochaeta stercoravium</name>
    <dbReference type="NCBI Taxonomy" id="2840897"/>
    <lineage>
        <taxon>Bacteria</taxon>
        <taxon>Pseudomonadati</taxon>
        <taxon>Spirochaetota</taxon>
        <taxon>Spirochaetia</taxon>
        <taxon>Spirochaetales</taxon>
        <taxon>Spirochaetaceae</taxon>
        <taxon>Spirochaetaceae incertae sedis</taxon>
        <taxon>Candidatus Ornithospirochaeta</taxon>
    </lineage>
</organism>
<dbReference type="InterPro" id="IPR017871">
    <property type="entry name" value="ABC_transporter-like_CS"/>
</dbReference>
<keyword evidence="6" id="KW-1278">Translocase</keyword>
<dbReference type="GO" id="GO:0042626">
    <property type="term" value="F:ATPase-coupled transmembrane transporter activity"/>
    <property type="evidence" value="ECO:0007669"/>
    <property type="project" value="TreeGrafter"/>
</dbReference>
<evidence type="ECO:0000259" key="8">
    <source>
        <dbReference type="PROSITE" id="PS50893"/>
    </source>
</evidence>
<dbReference type="GO" id="GO:0005524">
    <property type="term" value="F:ATP binding"/>
    <property type="evidence" value="ECO:0007669"/>
    <property type="project" value="UniProtKB-KW"/>
</dbReference>
<dbReference type="SUPFAM" id="SSF52540">
    <property type="entry name" value="P-loop containing nucleoside triphosphate hydrolases"/>
    <property type="match status" value="1"/>
</dbReference>
<keyword evidence="7" id="KW-0472">Membrane</keyword>
<reference evidence="9" key="1">
    <citation type="submission" date="2020-10" db="EMBL/GenBank/DDBJ databases">
        <authorList>
            <person name="Gilroy R."/>
        </authorList>
    </citation>
    <scope>NUCLEOTIDE SEQUENCE</scope>
    <source>
        <strain evidence="9">14700</strain>
    </source>
</reference>
<evidence type="ECO:0000313" key="9">
    <source>
        <dbReference type="EMBL" id="MBO8469127.1"/>
    </source>
</evidence>
<dbReference type="AlphaFoldDB" id="A0A9D9NCV7"/>
<keyword evidence="5 9" id="KW-0067">ATP-binding</keyword>
<dbReference type="CDD" id="cd03225">
    <property type="entry name" value="ABC_cobalt_CbiO_domain1"/>
    <property type="match status" value="1"/>
</dbReference>
<keyword evidence="3" id="KW-1003">Cell membrane</keyword>
<evidence type="ECO:0000256" key="7">
    <source>
        <dbReference type="ARBA" id="ARBA00023136"/>
    </source>
</evidence>
<dbReference type="Pfam" id="PF00005">
    <property type="entry name" value="ABC_tran"/>
    <property type="match status" value="1"/>
</dbReference>
<dbReference type="GO" id="GO:0043190">
    <property type="term" value="C:ATP-binding cassette (ABC) transporter complex"/>
    <property type="evidence" value="ECO:0007669"/>
    <property type="project" value="TreeGrafter"/>
</dbReference>
<dbReference type="InterPro" id="IPR015856">
    <property type="entry name" value="ABC_transpr_CbiO/EcfA_su"/>
</dbReference>
<evidence type="ECO:0000256" key="5">
    <source>
        <dbReference type="ARBA" id="ARBA00022840"/>
    </source>
</evidence>
<evidence type="ECO:0000313" key="10">
    <source>
        <dbReference type="Proteomes" id="UP000810292"/>
    </source>
</evidence>
<dbReference type="Gene3D" id="3.40.50.300">
    <property type="entry name" value="P-loop containing nucleotide triphosphate hydrolases"/>
    <property type="match status" value="1"/>
</dbReference>
<dbReference type="InterPro" id="IPR003593">
    <property type="entry name" value="AAA+_ATPase"/>
</dbReference>
<comment type="subcellular location">
    <subcellularLocation>
        <location evidence="1">Cell membrane</location>
        <topology evidence="1">Peripheral membrane protein</topology>
    </subcellularLocation>
</comment>
<gene>
    <name evidence="9" type="ORF">IAA72_05020</name>
</gene>
<reference evidence="9" key="2">
    <citation type="journal article" date="2021" name="PeerJ">
        <title>Extensive microbial diversity within the chicken gut microbiome revealed by metagenomics and culture.</title>
        <authorList>
            <person name="Gilroy R."/>
            <person name="Ravi A."/>
            <person name="Getino M."/>
            <person name="Pursley I."/>
            <person name="Horton D.L."/>
            <person name="Alikhan N.F."/>
            <person name="Baker D."/>
            <person name="Gharbi K."/>
            <person name="Hall N."/>
            <person name="Watson M."/>
            <person name="Adriaenssens E.M."/>
            <person name="Foster-Nyarko E."/>
            <person name="Jarju S."/>
            <person name="Secka A."/>
            <person name="Antonio M."/>
            <person name="Oren A."/>
            <person name="Chaudhuri R.R."/>
            <person name="La Ragione R."/>
            <person name="Hildebrand F."/>
            <person name="Pallen M.J."/>
        </authorList>
    </citation>
    <scope>NUCLEOTIDE SEQUENCE</scope>
    <source>
        <strain evidence="9">14700</strain>
    </source>
</reference>
<comment type="caution">
    <text evidence="9">The sequence shown here is derived from an EMBL/GenBank/DDBJ whole genome shotgun (WGS) entry which is preliminary data.</text>
</comment>
<evidence type="ECO:0000256" key="2">
    <source>
        <dbReference type="ARBA" id="ARBA00022448"/>
    </source>
</evidence>
<protein>
    <submittedName>
        <fullName evidence="9">ATP-binding cassette domain-containing protein</fullName>
    </submittedName>
</protein>
<proteinExistence type="predicted"/>
<evidence type="ECO:0000256" key="1">
    <source>
        <dbReference type="ARBA" id="ARBA00004202"/>
    </source>
</evidence>
<keyword evidence="4" id="KW-0547">Nucleotide-binding</keyword>
<dbReference type="SMART" id="SM00382">
    <property type="entry name" value="AAA"/>
    <property type="match status" value="1"/>
</dbReference>
<dbReference type="InterPro" id="IPR027417">
    <property type="entry name" value="P-loop_NTPase"/>
</dbReference>